<dbReference type="Proteomes" id="UP000779900">
    <property type="component" value="Unassembled WGS sequence"/>
</dbReference>
<accession>A0A938BTZ4</accession>
<comment type="caution">
    <text evidence="2">The sequence shown here is derived from an EMBL/GenBank/DDBJ whole genome shotgun (WGS) entry which is preliminary data.</text>
</comment>
<protein>
    <submittedName>
        <fullName evidence="2">Uncharacterized protein</fullName>
    </submittedName>
</protein>
<proteinExistence type="predicted"/>
<feature type="compositionally biased region" description="Polar residues" evidence="1">
    <location>
        <begin position="108"/>
        <end position="117"/>
    </location>
</feature>
<dbReference type="EMBL" id="VGIR01000064">
    <property type="protein sequence ID" value="MBM3332157.1"/>
    <property type="molecule type" value="Genomic_DNA"/>
</dbReference>
<sequence>MRSRAVAILLAVFLVADMAFCWVCCPLIPTAVPAAGGCCGEEPTSPGCSIREDSGSAGRPGCTQGCYEAYGSSVARQGTGSSVGSHGFLATCPVADISRGENPGPSLRCSTSPSVSDRSYLAPTPRGPPVN</sequence>
<evidence type="ECO:0000256" key="1">
    <source>
        <dbReference type="SAM" id="MobiDB-lite"/>
    </source>
</evidence>
<evidence type="ECO:0000313" key="2">
    <source>
        <dbReference type="EMBL" id="MBM3332157.1"/>
    </source>
</evidence>
<evidence type="ECO:0000313" key="3">
    <source>
        <dbReference type="Proteomes" id="UP000779900"/>
    </source>
</evidence>
<organism evidence="2 3">
    <name type="scientific">candidate division WOR-3 bacterium</name>
    <dbReference type="NCBI Taxonomy" id="2052148"/>
    <lineage>
        <taxon>Bacteria</taxon>
        <taxon>Bacteria division WOR-3</taxon>
    </lineage>
</organism>
<gene>
    <name evidence="2" type="ORF">FJY68_09985</name>
</gene>
<name>A0A938BTZ4_UNCW3</name>
<dbReference type="AlphaFoldDB" id="A0A938BTZ4"/>
<reference evidence="2" key="1">
    <citation type="submission" date="2019-03" db="EMBL/GenBank/DDBJ databases">
        <title>Lake Tanganyika Metagenome-Assembled Genomes (MAGs).</title>
        <authorList>
            <person name="Tran P."/>
        </authorList>
    </citation>
    <scope>NUCLEOTIDE SEQUENCE</scope>
    <source>
        <strain evidence="2">K_DeepCast_150m_m2_040</strain>
    </source>
</reference>
<feature type="region of interest" description="Disordered" evidence="1">
    <location>
        <begin position="98"/>
        <end position="131"/>
    </location>
</feature>